<dbReference type="EMBL" id="JARJCW010000054">
    <property type="protein sequence ID" value="KAJ7202559.1"/>
    <property type="molecule type" value="Genomic_DNA"/>
</dbReference>
<evidence type="ECO:0000259" key="3">
    <source>
        <dbReference type="PROSITE" id="PS50837"/>
    </source>
</evidence>
<dbReference type="Pfam" id="PF24883">
    <property type="entry name" value="NPHP3_N"/>
    <property type="match status" value="1"/>
</dbReference>
<reference evidence="4" key="1">
    <citation type="submission" date="2023-03" db="EMBL/GenBank/DDBJ databases">
        <title>Massive genome expansion in bonnet fungi (Mycena s.s.) driven by repeated elements and novel gene families across ecological guilds.</title>
        <authorList>
            <consortium name="Lawrence Berkeley National Laboratory"/>
            <person name="Harder C.B."/>
            <person name="Miyauchi S."/>
            <person name="Viragh M."/>
            <person name="Kuo A."/>
            <person name="Thoen E."/>
            <person name="Andreopoulos B."/>
            <person name="Lu D."/>
            <person name="Skrede I."/>
            <person name="Drula E."/>
            <person name="Henrissat B."/>
            <person name="Morin E."/>
            <person name="Kohler A."/>
            <person name="Barry K."/>
            <person name="LaButti K."/>
            <person name="Morin E."/>
            <person name="Salamov A."/>
            <person name="Lipzen A."/>
            <person name="Mereny Z."/>
            <person name="Hegedus B."/>
            <person name="Baldrian P."/>
            <person name="Stursova M."/>
            <person name="Weitz H."/>
            <person name="Taylor A."/>
            <person name="Grigoriev I.V."/>
            <person name="Nagy L.G."/>
            <person name="Martin F."/>
            <person name="Kauserud H."/>
        </authorList>
    </citation>
    <scope>NUCLEOTIDE SEQUENCE</scope>
    <source>
        <strain evidence="4">9144</strain>
    </source>
</reference>
<dbReference type="PROSITE" id="PS50837">
    <property type="entry name" value="NACHT"/>
    <property type="match status" value="1"/>
</dbReference>
<proteinExistence type="predicted"/>
<keyword evidence="5" id="KW-1185">Reference proteome</keyword>
<dbReference type="SUPFAM" id="SSF52540">
    <property type="entry name" value="P-loop containing nucleoside triphosphate hydrolases"/>
    <property type="match status" value="1"/>
</dbReference>
<feature type="domain" description="NACHT" evidence="3">
    <location>
        <begin position="233"/>
        <end position="379"/>
    </location>
</feature>
<evidence type="ECO:0000256" key="2">
    <source>
        <dbReference type="SAM" id="MobiDB-lite"/>
    </source>
</evidence>
<accession>A0AAD6Y6W3</accession>
<dbReference type="InterPro" id="IPR027417">
    <property type="entry name" value="P-loop_NTPase"/>
</dbReference>
<dbReference type="PANTHER" id="PTHR10039:SF14">
    <property type="entry name" value="NACHT DOMAIN-CONTAINING PROTEIN"/>
    <property type="match status" value="1"/>
</dbReference>
<comment type="caution">
    <text evidence="4">The sequence shown here is derived from an EMBL/GenBank/DDBJ whole genome shotgun (WGS) entry which is preliminary data.</text>
</comment>
<dbReference type="Gene3D" id="3.40.50.300">
    <property type="entry name" value="P-loop containing nucleotide triphosphate hydrolases"/>
    <property type="match status" value="1"/>
</dbReference>
<dbReference type="InterPro" id="IPR003593">
    <property type="entry name" value="AAA+_ATPase"/>
</dbReference>
<evidence type="ECO:0000313" key="4">
    <source>
        <dbReference type="EMBL" id="KAJ7202559.1"/>
    </source>
</evidence>
<dbReference type="InterPro" id="IPR056884">
    <property type="entry name" value="NPHP3-like_N"/>
</dbReference>
<protein>
    <recommendedName>
        <fullName evidence="3">NACHT domain-containing protein</fullName>
    </recommendedName>
</protein>
<feature type="region of interest" description="Disordered" evidence="2">
    <location>
        <begin position="33"/>
        <end position="56"/>
    </location>
</feature>
<name>A0AAD6Y6W3_9AGAR</name>
<evidence type="ECO:0000256" key="1">
    <source>
        <dbReference type="ARBA" id="ARBA00022737"/>
    </source>
</evidence>
<organism evidence="4 5">
    <name type="scientific">Mycena pura</name>
    <dbReference type="NCBI Taxonomy" id="153505"/>
    <lineage>
        <taxon>Eukaryota</taxon>
        <taxon>Fungi</taxon>
        <taxon>Dikarya</taxon>
        <taxon>Basidiomycota</taxon>
        <taxon>Agaricomycotina</taxon>
        <taxon>Agaricomycetes</taxon>
        <taxon>Agaricomycetidae</taxon>
        <taxon>Agaricales</taxon>
        <taxon>Marasmiineae</taxon>
        <taxon>Mycenaceae</taxon>
        <taxon>Mycena</taxon>
    </lineage>
</organism>
<dbReference type="Proteomes" id="UP001219525">
    <property type="component" value="Unassembled WGS sequence"/>
</dbReference>
<dbReference type="InterPro" id="IPR007111">
    <property type="entry name" value="NACHT_NTPase"/>
</dbReference>
<keyword evidence="1" id="KW-0677">Repeat</keyword>
<gene>
    <name evidence="4" type="ORF">GGX14DRAFT_523834</name>
</gene>
<sequence length="625" mass="69123">MFSGGSGHRIHGGNFYDVAGDMNLYTRQPPHVTIPSYKPLGEASGPPGQEDSVSLPAVDGLEGSIRALSGGAKGRRPAVRDASRLSPYDIFYRRSQILNARSSPIRSYGGNGPHSTEAPRAISPLFPPIGSQGSVPMDPKEDSIPAHFGSTLFHPNSDASSMHGATFITAENVHHYHSGETEISMDILHRAATLDALYDSAASFPQPRCHPETRTQMIDTLYDWTSGNSSPHAICWLYGPAGAGKSAIMQTLCRRLQENGRLGGSFFFKRGHPTRGNAQALFATLAYQLALQNSDMKQLILRRVEENPTVVARDLEIQLRELIVEPCLSSRSPSPRILLVDGLDECAGEQAQQQVLRLIKSTARYPTTFRVLIASRPEAHIRDVFDDSSFCGNFEAVNIEQSFQDVRKYLRDEFARIHREHPTTMGDIPAPWPSEDVIQSLAEKSSGYFIYASTVIKFIDDKYSRPAERLAAIQNPSSDSDSPFTTLDQLYHQILSGVPSRFRERLCEILCVVANFQLRADQIDGLLSLEPGDVQLTLRSLHSLLRLDQKPLNTYNYPITVHHASFLDFLHDPCRSLAFHISLDHRMAVARAILRALSYIPRIPRGAAGDLPRSVSLSSNSLAPF</sequence>
<dbReference type="SMART" id="SM00382">
    <property type="entry name" value="AAA"/>
    <property type="match status" value="1"/>
</dbReference>
<dbReference type="PANTHER" id="PTHR10039">
    <property type="entry name" value="AMELOGENIN"/>
    <property type="match status" value="1"/>
</dbReference>
<evidence type="ECO:0000313" key="5">
    <source>
        <dbReference type="Proteomes" id="UP001219525"/>
    </source>
</evidence>
<dbReference type="AlphaFoldDB" id="A0AAD6Y6W3"/>